<evidence type="ECO:0000259" key="5">
    <source>
        <dbReference type="Pfam" id="PF12802"/>
    </source>
</evidence>
<dbReference type="EMBL" id="BSRX01000003">
    <property type="protein sequence ID" value="GLW52685.1"/>
    <property type="molecule type" value="Genomic_DNA"/>
</dbReference>
<dbReference type="InterPro" id="IPR036390">
    <property type="entry name" value="WH_DNA-bd_sf"/>
</dbReference>
<sequence>MPGVPGRRRKAGGVGEADGADDGAGRRDPAVVAEFVERFAAVLVDAGFPRMPARVFTALLTSDSGRLTSAELGELLQVSPAAVSGAVRYLVHVDLVGREREPGSRRDRYRVHDHVWYEATANRDRTLARWETGLTEGIAALGPDTPAGQRLAESLEFFAFLREELPQLMERWRARRA</sequence>
<dbReference type="Gene3D" id="1.10.10.10">
    <property type="entry name" value="Winged helix-like DNA-binding domain superfamily/Winged helix DNA-binding domain"/>
    <property type="match status" value="1"/>
</dbReference>
<dbReference type="InterPro" id="IPR000835">
    <property type="entry name" value="HTH_MarR-typ"/>
</dbReference>
<reference evidence="6" key="1">
    <citation type="submission" date="2023-02" db="EMBL/GenBank/DDBJ databases">
        <title>Kitasatospora phosalacinea NBRC 14362.</title>
        <authorList>
            <person name="Ichikawa N."/>
            <person name="Sato H."/>
            <person name="Tonouchi N."/>
        </authorList>
    </citation>
    <scope>NUCLEOTIDE SEQUENCE</scope>
    <source>
        <strain evidence="6">NBRC 14362</strain>
    </source>
</reference>
<dbReference type="InterPro" id="IPR052362">
    <property type="entry name" value="HTH-GbsR_regulator"/>
</dbReference>
<dbReference type="PANTHER" id="PTHR38465">
    <property type="entry name" value="HTH-TYPE TRANSCRIPTIONAL REGULATOR MJ1563-RELATED"/>
    <property type="match status" value="1"/>
</dbReference>
<evidence type="ECO:0000256" key="1">
    <source>
        <dbReference type="ARBA" id="ARBA00023015"/>
    </source>
</evidence>
<dbReference type="AlphaFoldDB" id="A0A9W6PBF4"/>
<feature type="compositionally biased region" description="Basic residues" evidence="4">
    <location>
        <begin position="1"/>
        <end position="11"/>
    </location>
</feature>
<keyword evidence="1" id="KW-0805">Transcription regulation</keyword>
<keyword evidence="2" id="KW-0238">DNA-binding</keyword>
<proteinExistence type="predicted"/>
<name>A0A9W6PBF4_9ACTN</name>
<dbReference type="InterPro" id="IPR036388">
    <property type="entry name" value="WH-like_DNA-bd_sf"/>
</dbReference>
<feature type="domain" description="HTH marR-type" evidence="5">
    <location>
        <begin position="47"/>
        <end position="106"/>
    </location>
</feature>
<feature type="region of interest" description="Disordered" evidence="4">
    <location>
        <begin position="1"/>
        <end position="26"/>
    </location>
</feature>
<dbReference type="SUPFAM" id="SSF46785">
    <property type="entry name" value="Winged helix' DNA-binding domain"/>
    <property type="match status" value="1"/>
</dbReference>
<organism evidence="6 7">
    <name type="scientific">Kitasatospora phosalacinea</name>
    <dbReference type="NCBI Taxonomy" id="2065"/>
    <lineage>
        <taxon>Bacteria</taxon>
        <taxon>Bacillati</taxon>
        <taxon>Actinomycetota</taxon>
        <taxon>Actinomycetes</taxon>
        <taxon>Kitasatosporales</taxon>
        <taxon>Streptomycetaceae</taxon>
        <taxon>Kitasatospora</taxon>
    </lineage>
</organism>
<accession>A0A9W6PBF4</accession>
<evidence type="ECO:0000256" key="3">
    <source>
        <dbReference type="ARBA" id="ARBA00023163"/>
    </source>
</evidence>
<evidence type="ECO:0000313" key="7">
    <source>
        <dbReference type="Proteomes" id="UP001165143"/>
    </source>
</evidence>
<dbReference type="Gene3D" id="1.10.287.160">
    <property type="entry name" value="HR1 repeat"/>
    <property type="match status" value="1"/>
</dbReference>
<comment type="caution">
    <text evidence="6">The sequence shown here is derived from an EMBL/GenBank/DDBJ whole genome shotgun (WGS) entry which is preliminary data.</text>
</comment>
<dbReference type="GO" id="GO:0003677">
    <property type="term" value="F:DNA binding"/>
    <property type="evidence" value="ECO:0007669"/>
    <property type="project" value="UniProtKB-KW"/>
</dbReference>
<keyword evidence="3" id="KW-0804">Transcription</keyword>
<dbReference type="Proteomes" id="UP001165143">
    <property type="component" value="Unassembled WGS sequence"/>
</dbReference>
<gene>
    <name evidence="6" type="ORF">Kpho01_06960</name>
</gene>
<dbReference type="Pfam" id="PF12802">
    <property type="entry name" value="MarR_2"/>
    <property type="match status" value="1"/>
</dbReference>
<dbReference type="PANTHER" id="PTHR38465:SF2">
    <property type="entry name" value="HTH-TYPE TRANSCRIPTIONAL REGULATOR MMPR5"/>
    <property type="match status" value="1"/>
</dbReference>
<protein>
    <submittedName>
        <fullName evidence="6">MarR family transcriptional regulator</fullName>
    </submittedName>
</protein>
<evidence type="ECO:0000256" key="2">
    <source>
        <dbReference type="ARBA" id="ARBA00023125"/>
    </source>
</evidence>
<evidence type="ECO:0000313" key="6">
    <source>
        <dbReference type="EMBL" id="GLW52685.1"/>
    </source>
</evidence>
<dbReference type="GO" id="GO:0003700">
    <property type="term" value="F:DNA-binding transcription factor activity"/>
    <property type="evidence" value="ECO:0007669"/>
    <property type="project" value="InterPro"/>
</dbReference>
<evidence type="ECO:0000256" key="4">
    <source>
        <dbReference type="SAM" id="MobiDB-lite"/>
    </source>
</evidence>